<gene>
    <name evidence="3" type="ORF">GCK72_000169</name>
</gene>
<keyword evidence="2" id="KW-0472">Membrane</keyword>
<evidence type="ECO:0000256" key="2">
    <source>
        <dbReference type="SAM" id="Phobius"/>
    </source>
</evidence>
<keyword evidence="2" id="KW-1133">Transmembrane helix</keyword>
<feature type="compositionally biased region" description="Low complexity" evidence="1">
    <location>
        <begin position="90"/>
        <end position="103"/>
    </location>
</feature>
<proteinExistence type="predicted"/>
<sequence>MEASFGNELAFHAINVKISGAGLPAIAASNSPTKMKSYTESWHARRHRSWPGVPWRSARAICVVCRRARRALAPDGPLQRDGRRRRRPCGHAPRTPSTRSSTRPIRSENLMLLDLVEEFLQVLLSVDVGLVGVIQSDLQLVDVGLQLLFSSSQLCLALRLSLKGSLDGFECTLMVLSGILELFLLLLNPLLNLRSDLLNLDLESEHLALLGFKRGFCLVERVLELVLFLLQSSDRLVHFLVSSSSLTDLLVDVADLLGVDLVLSSQRLDLLAEVVHRRAEFEDFSRGVSGVSGGRIDLLLNIINLSLPVINNLVECSLLLLQRRNNRQVTIHIRSRVLSLCQQFSLRLLQRDHLILSSTESLLEIHDSVHLLSLQLLQLLGSDQSLALISRLPLRDLRVDTRQLSLDIILSVDLFLQELVALVEFMLQILARRVEFLSLVKLVLGGLLSLNQLRAERCLGSVDGSQVDLQLLDLSCKIRVVIRQTSLGRSELSNLSGLLVNLLLELGDLDLDSLLLLNLGLTLLKSVQGIGKILNLVVVLSADHSHLVFVGHVLLVEVSSELDDLRVLLLVIVLLSLQLLVLLVESLVELVKLTLKLCTGTVSLGSRLSLMLELILDLNDSLRIFLGLTGESVSQSLLILNTDSQSMDISLLLLKRCICLQLDSRELIDRLLSSLELSLDLSLRLLRLRTDSLLSLHSLLHLVQCLLELGTKSVGLSLFCLLGLEIVDELTVVLLQQLLLLVDLSNRLILRVHLVLKGTDLVFLGGFLLERLVQVTVDCFDRLLQVLNFLLGLSTLLLQISILLLVLRKSVVGVVQRFLNFLTGTIESCELLLDSCGSSLSELKSLQQLGSFSGQLGVGVLLDLSSGLCLLGFCLENLLLLGHLCHLLGHLSAFKLWTKFSEQQEPIPGTEDAPRSDVALKNDVGVELLASCSGISGG</sequence>
<keyword evidence="2" id="KW-0812">Transmembrane</keyword>
<dbReference type="EMBL" id="WUAV01000001">
    <property type="protein sequence ID" value="KAF1768357.1"/>
    <property type="molecule type" value="Genomic_DNA"/>
</dbReference>
<name>A0A6A5HPX3_CAERE</name>
<protein>
    <submittedName>
        <fullName evidence="3">Uncharacterized protein</fullName>
    </submittedName>
</protein>
<dbReference type="CTD" id="78773040"/>
<dbReference type="Proteomes" id="UP000483820">
    <property type="component" value="Chromosome I"/>
</dbReference>
<reference evidence="3 4" key="1">
    <citation type="submission" date="2019-12" db="EMBL/GenBank/DDBJ databases">
        <title>Chromosome-level assembly of the Caenorhabditis remanei genome.</title>
        <authorList>
            <person name="Teterina A.A."/>
            <person name="Willis J.H."/>
            <person name="Phillips P.C."/>
        </authorList>
    </citation>
    <scope>NUCLEOTIDE SEQUENCE [LARGE SCALE GENOMIC DNA]</scope>
    <source>
        <strain evidence="3 4">PX506</strain>
        <tissue evidence="3">Whole organism</tissue>
    </source>
</reference>
<dbReference type="RefSeq" id="XP_053590959.1">
    <property type="nucleotide sequence ID" value="XM_053722314.1"/>
</dbReference>
<feature type="transmembrane region" description="Helical" evidence="2">
    <location>
        <begin position="789"/>
        <end position="807"/>
    </location>
</feature>
<accession>A0A6A5HPX3</accession>
<evidence type="ECO:0000313" key="3">
    <source>
        <dbReference type="EMBL" id="KAF1768357.1"/>
    </source>
</evidence>
<comment type="caution">
    <text evidence="3">The sequence shown here is derived from an EMBL/GenBank/DDBJ whole genome shotgun (WGS) entry which is preliminary data.</text>
</comment>
<dbReference type="GeneID" id="78773040"/>
<evidence type="ECO:0000313" key="4">
    <source>
        <dbReference type="Proteomes" id="UP000483820"/>
    </source>
</evidence>
<evidence type="ECO:0000256" key="1">
    <source>
        <dbReference type="SAM" id="MobiDB-lite"/>
    </source>
</evidence>
<feature type="region of interest" description="Disordered" evidence="1">
    <location>
        <begin position="75"/>
        <end position="103"/>
    </location>
</feature>
<dbReference type="AlphaFoldDB" id="A0A6A5HPX3"/>
<dbReference type="KEGG" id="crq:GCK72_000169"/>
<organism evidence="3 4">
    <name type="scientific">Caenorhabditis remanei</name>
    <name type="common">Caenorhabditis vulgaris</name>
    <dbReference type="NCBI Taxonomy" id="31234"/>
    <lineage>
        <taxon>Eukaryota</taxon>
        <taxon>Metazoa</taxon>
        <taxon>Ecdysozoa</taxon>
        <taxon>Nematoda</taxon>
        <taxon>Chromadorea</taxon>
        <taxon>Rhabditida</taxon>
        <taxon>Rhabditina</taxon>
        <taxon>Rhabditomorpha</taxon>
        <taxon>Rhabditoidea</taxon>
        <taxon>Rhabditidae</taxon>
        <taxon>Peloderinae</taxon>
        <taxon>Caenorhabditis</taxon>
    </lineage>
</organism>